<dbReference type="PANTHER" id="PTHR38849:SF1">
    <property type="entry name" value="SMALL SECRETED PROTEIN"/>
    <property type="match status" value="1"/>
</dbReference>
<reference evidence="2 3" key="1">
    <citation type="journal article" date="2016" name="Mol. Biol. Evol.">
        <title>Comparative Genomics of Early-Diverging Mushroom-Forming Fungi Provides Insights into the Origins of Lignocellulose Decay Capabilities.</title>
        <authorList>
            <person name="Nagy L.G."/>
            <person name="Riley R."/>
            <person name="Tritt A."/>
            <person name="Adam C."/>
            <person name="Daum C."/>
            <person name="Floudas D."/>
            <person name="Sun H."/>
            <person name="Yadav J.S."/>
            <person name="Pangilinan J."/>
            <person name="Larsson K.H."/>
            <person name="Matsuura K."/>
            <person name="Barry K."/>
            <person name="Labutti K."/>
            <person name="Kuo R."/>
            <person name="Ohm R.A."/>
            <person name="Bhattacharya S.S."/>
            <person name="Shirouzu T."/>
            <person name="Yoshinaga Y."/>
            <person name="Martin F.M."/>
            <person name="Grigoriev I.V."/>
            <person name="Hibbett D.S."/>
        </authorList>
    </citation>
    <scope>NUCLEOTIDE SEQUENCE [LARGE SCALE GENOMIC DNA]</scope>
    <source>
        <strain evidence="2 3">HHB9708</strain>
    </source>
</reference>
<proteinExistence type="predicted"/>
<protein>
    <recommendedName>
        <fullName evidence="4">Small secreted protein</fullName>
    </recommendedName>
</protein>
<keyword evidence="1" id="KW-0732">Signal</keyword>
<dbReference type="EMBL" id="KV419408">
    <property type="protein sequence ID" value="KZS93207.1"/>
    <property type="molecule type" value="Genomic_DNA"/>
</dbReference>
<gene>
    <name evidence="2" type="ORF">SISNIDRAFT_550191</name>
</gene>
<dbReference type="AlphaFoldDB" id="A0A164UGG5"/>
<dbReference type="PANTHER" id="PTHR38849">
    <property type="entry name" value="SMALL SECRETED PROTEIN"/>
    <property type="match status" value="1"/>
</dbReference>
<dbReference type="OrthoDB" id="2151417at2759"/>
<organism evidence="2 3">
    <name type="scientific">Sistotremastrum niveocremeum HHB9708</name>
    <dbReference type="NCBI Taxonomy" id="1314777"/>
    <lineage>
        <taxon>Eukaryota</taxon>
        <taxon>Fungi</taxon>
        <taxon>Dikarya</taxon>
        <taxon>Basidiomycota</taxon>
        <taxon>Agaricomycotina</taxon>
        <taxon>Agaricomycetes</taxon>
        <taxon>Sistotremastrales</taxon>
        <taxon>Sistotremastraceae</taxon>
        <taxon>Sertulicium</taxon>
        <taxon>Sertulicium niveocremeum</taxon>
    </lineage>
</organism>
<feature type="chain" id="PRO_5007853572" description="Small secreted protein" evidence="1">
    <location>
        <begin position="25"/>
        <end position="187"/>
    </location>
</feature>
<evidence type="ECO:0008006" key="4">
    <source>
        <dbReference type="Google" id="ProtNLM"/>
    </source>
</evidence>
<evidence type="ECO:0000313" key="2">
    <source>
        <dbReference type="EMBL" id="KZS93207.1"/>
    </source>
</evidence>
<accession>A0A164UGG5</accession>
<evidence type="ECO:0000313" key="3">
    <source>
        <dbReference type="Proteomes" id="UP000076722"/>
    </source>
</evidence>
<dbReference type="Proteomes" id="UP000076722">
    <property type="component" value="Unassembled WGS sequence"/>
</dbReference>
<evidence type="ECO:0000256" key="1">
    <source>
        <dbReference type="SAM" id="SignalP"/>
    </source>
</evidence>
<sequence>MLLCSFHLALVAPFVLFLSTLAGAASLPESRNTEDSLQRLISWKDYCDFQISDGYGGDAEQKAAALFRAPFEGMDLSKASFADFDILRTMREAVEDADVEQFVPQIAAARTNATLRQELSVGRIKNTVLRLTATIQVLEIKISKDQTFGGDTDYEEEWLYDELDQLDEALAQDKANAGLPSRGVQWP</sequence>
<feature type="signal peptide" evidence="1">
    <location>
        <begin position="1"/>
        <end position="24"/>
    </location>
</feature>
<name>A0A164UGG5_9AGAM</name>
<keyword evidence="3" id="KW-1185">Reference proteome</keyword>